<evidence type="ECO:0000313" key="15">
    <source>
        <dbReference type="EMBL" id="QFF99982.1"/>
    </source>
</evidence>
<evidence type="ECO:0000256" key="5">
    <source>
        <dbReference type="ARBA" id="ARBA00012550"/>
    </source>
</evidence>
<evidence type="ECO:0000256" key="8">
    <source>
        <dbReference type="ARBA" id="ARBA00022605"/>
    </source>
</evidence>
<comment type="subcellular location">
    <subcellularLocation>
        <location evidence="2 12 14">Cytoplasm</location>
    </subcellularLocation>
</comment>
<dbReference type="GO" id="GO:0005737">
    <property type="term" value="C:cytoplasm"/>
    <property type="evidence" value="ECO:0007669"/>
    <property type="project" value="UniProtKB-SubCell"/>
</dbReference>
<dbReference type="InterPro" id="IPR044524">
    <property type="entry name" value="Isoase_HisA-like"/>
</dbReference>
<feature type="active site" description="Proton acceptor" evidence="12">
    <location>
        <position position="11"/>
    </location>
</feature>
<accession>A0A5J6SQP0</accession>
<dbReference type="UniPathway" id="UPA00031">
    <property type="reaction ID" value="UER00009"/>
</dbReference>
<dbReference type="EC" id="5.3.1.16" evidence="5 12"/>
<keyword evidence="9 12" id="KW-0368">Histidine biosynthesis</keyword>
<dbReference type="OrthoDB" id="9807749at2"/>
<evidence type="ECO:0000256" key="6">
    <source>
        <dbReference type="ARBA" id="ARBA00018464"/>
    </source>
</evidence>
<keyword evidence="7 12" id="KW-0963">Cytoplasm</keyword>
<evidence type="ECO:0000256" key="13">
    <source>
        <dbReference type="RuleBase" id="RU003657"/>
    </source>
</evidence>
<dbReference type="Proteomes" id="UP000325517">
    <property type="component" value="Chromosome"/>
</dbReference>
<dbReference type="GO" id="GO:0000105">
    <property type="term" value="P:L-histidine biosynthetic process"/>
    <property type="evidence" value="ECO:0007669"/>
    <property type="project" value="UniProtKB-UniRule"/>
</dbReference>
<dbReference type="InterPro" id="IPR023016">
    <property type="entry name" value="HisA/PriA"/>
</dbReference>
<dbReference type="HAMAP" id="MF_01014">
    <property type="entry name" value="HisA"/>
    <property type="match status" value="1"/>
</dbReference>
<sequence>MTSIQIYPAIDMKGGKCVRLYQGDYAQETIYGDSPFEMAKKFADEGATWIHLVDLDGAKDGEKIHANEVIRIAKELPVHVQIGGGIRTKEDVRFYLENGVDRVILGSLAISQPETVADLIEEFGGERIVIGLDAKDGMVATHGWLETSTQSAVEVGQYFASKGAIHVIFTDIATDGTLQGPNLAANKELAEATGLSIIISGGISSLEDIGEVVKLAKDTTVRGVITGMALYNNRFSLTEALQKVTECEDK</sequence>
<evidence type="ECO:0000256" key="4">
    <source>
        <dbReference type="ARBA" id="ARBA00009667"/>
    </source>
</evidence>
<evidence type="ECO:0000313" key="16">
    <source>
        <dbReference type="Proteomes" id="UP000325517"/>
    </source>
</evidence>
<evidence type="ECO:0000256" key="3">
    <source>
        <dbReference type="ARBA" id="ARBA00005133"/>
    </source>
</evidence>
<evidence type="ECO:0000256" key="9">
    <source>
        <dbReference type="ARBA" id="ARBA00023102"/>
    </source>
</evidence>
<dbReference type="InterPro" id="IPR006062">
    <property type="entry name" value="His_biosynth"/>
</dbReference>
<feature type="active site" description="Proton donor" evidence="12">
    <location>
        <position position="133"/>
    </location>
</feature>
<dbReference type="CDD" id="cd04732">
    <property type="entry name" value="HisA"/>
    <property type="match status" value="1"/>
</dbReference>
<dbReference type="GO" id="GO:0000162">
    <property type="term" value="P:L-tryptophan biosynthetic process"/>
    <property type="evidence" value="ECO:0007669"/>
    <property type="project" value="TreeGrafter"/>
</dbReference>
<proteinExistence type="inferred from homology"/>
<comment type="catalytic activity">
    <reaction evidence="1 12 14">
        <text>1-(5-phospho-beta-D-ribosyl)-5-[(5-phospho-beta-D-ribosylamino)methylideneamino]imidazole-4-carboxamide = 5-[(5-phospho-1-deoxy-D-ribulos-1-ylimino)methylamino]-1-(5-phospho-beta-D-ribosyl)imidazole-4-carboxamide</text>
        <dbReference type="Rhea" id="RHEA:15469"/>
        <dbReference type="ChEBI" id="CHEBI:58435"/>
        <dbReference type="ChEBI" id="CHEBI:58525"/>
        <dbReference type="EC" id="5.3.1.16"/>
    </reaction>
</comment>
<reference evidence="15 16" key="1">
    <citation type="submission" date="2018-07" db="EMBL/GenBank/DDBJ databases">
        <title>Complete genome sequence of Psychrobacillus sp. PB01, isolated from iceberg, and comparative genome analysis of Psychrobacillus strains.</title>
        <authorList>
            <person name="Lee P.C."/>
        </authorList>
    </citation>
    <scope>NUCLEOTIDE SEQUENCE [LARGE SCALE GENOMIC DNA]</scope>
    <source>
        <strain evidence="15 16">PB01</strain>
    </source>
</reference>
<keyword evidence="8 12" id="KW-0028">Amino-acid biosynthesis</keyword>
<name>A0A5J6SQP0_9BACI</name>
<dbReference type="RefSeq" id="WP_151700876.1">
    <property type="nucleotide sequence ID" value="NZ_CP031223.1"/>
</dbReference>
<evidence type="ECO:0000256" key="1">
    <source>
        <dbReference type="ARBA" id="ARBA00000901"/>
    </source>
</evidence>
<dbReference type="KEGG" id="psyo:PB01_14760"/>
<dbReference type="NCBIfam" id="NF010112">
    <property type="entry name" value="PRK13585.1"/>
    <property type="match status" value="1"/>
</dbReference>
<dbReference type="SUPFAM" id="SSF51366">
    <property type="entry name" value="Ribulose-phoshate binding barrel"/>
    <property type="match status" value="1"/>
</dbReference>
<dbReference type="AlphaFoldDB" id="A0A5J6SQP0"/>
<keyword evidence="16" id="KW-1185">Reference proteome</keyword>
<dbReference type="GO" id="GO:0003949">
    <property type="term" value="F:1-(5-phosphoribosyl)-5-[(5-phosphoribosylamino)methylideneamino]imidazole-4-carboxamide isomerase activity"/>
    <property type="evidence" value="ECO:0007669"/>
    <property type="project" value="UniProtKB-UniRule"/>
</dbReference>
<dbReference type="InterPro" id="IPR011060">
    <property type="entry name" value="RibuloseP-bd_barrel"/>
</dbReference>
<evidence type="ECO:0000256" key="14">
    <source>
        <dbReference type="RuleBase" id="RU003658"/>
    </source>
</evidence>
<dbReference type="Gene3D" id="3.20.20.70">
    <property type="entry name" value="Aldolase class I"/>
    <property type="match status" value="1"/>
</dbReference>
<dbReference type="PANTHER" id="PTHR43090">
    <property type="entry name" value="1-(5-PHOSPHORIBOSYL)-5-[(5-PHOSPHORIBOSYLAMINO)METHYLIDENEAMINO] IMIDAZOLE-4-CARBOXAMIDE ISOMERASE"/>
    <property type="match status" value="1"/>
</dbReference>
<gene>
    <name evidence="12 15" type="primary">hisA</name>
    <name evidence="15" type="ORF">PB01_14760</name>
</gene>
<comment type="similarity">
    <text evidence="4 12 13">Belongs to the HisA/HisF family.</text>
</comment>
<protein>
    <recommendedName>
        <fullName evidence="6 12">1-(5-phosphoribosyl)-5-[(5-phosphoribosylamino)methylideneamino] imidazole-4-carboxamide isomerase</fullName>
        <ecNumber evidence="5 12">5.3.1.16</ecNumber>
    </recommendedName>
    <alternativeName>
        <fullName evidence="11 12">Phosphoribosylformimino-5-aminoimidazole carboxamide ribotide isomerase</fullName>
    </alternativeName>
</protein>
<keyword evidence="10 12" id="KW-0413">Isomerase</keyword>
<dbReference type="FunFam" id="3.20.20.70:FF:000009">
    <property type="entry name" value="1-(5-phosphoribosyl)-5-[(5-phosphoribosylamino)methylideneamino] imidazole-4-carboxamide isomerase"/>
    <property type="match status" value="1"/>
</dbReference>
<dbReference type="Pfam" id="PF00977">
    <property type="entry name" value="His_biosynth"/>
    <property type="match status" value="1"/>
</dbReference>
<dbReference type="EMBL" id="CP031223">
    <property type="protein sequence ID" value="QFF99982.1"/>
    <property type="molecule type" value="Genomic_DNA"/>
</dbReference>
<dbReference type="PANTHER" id="PTHR43090:SF2">
    <property type="entry name" value="1-(5-PHOSPHORIBOSYL)-5-[(5-PHOSPHORIBOSYLAMINO)METHYLIDENEAMINO] IMIDAZOLE-4-CARBOXAMIDE ISOMERASE"/>
    <property type="match status" value="1"/>
</dbReference>
<evidence type="ECO:0000256" key="10">
    <source>
        <dbReference type="ARBA" id="ARBA00023235"/>
    </source>
</evidence>
<evidence type="ECO:0000256" key="11">
    <source>
        <dbReference type="ARBA" id="ARBA00030547"/>
    </source>
</evidence>
<dbReference type="InterPro" id="IPR006063">
    <property type="entry name" value="HisA_bact_arch"/>
</dbReference>
<comment type="pathway">
    <text evidence="3 12 14">Amino-acid biosynthesis; L-histidine biosynthesis; L-histidine from 5-phospho-alpha-D-ribose 1-diphosphate: step 4/9.</text>
</comment>
<evidence type="ECO:0000256" key="12">
    <source>
        <dbReference type="HAMAP-Rule" id="MF_01014"/>
    </source>
</evidence>
<dbReference type="InterPro" id="IPR013785">
    <property type="entry name" value="Aldolase_TIM"/>
</dbReference>
<evidence type="ECO:0000256" key="2">
    <source>
        <dbReference type="ARBA" id="ARBA00004496"/>
    </source>
</evidence>
<organism evidence="15 16">
    <name type="scientific">Psychrobacillus glaciei</name>
    <dbReference type="NCBI Taxonomy" id="2283160"/>
    <lineage>
        <taxon>Bacteria</taxon>
        <taxon>Bacillati</taxon>
        <taxon>Bacillota</taxon>
        <taxon>Bacilli</taxon>
        <taxon>Bacillales</taxon>
        <taxon>Bacillaceae</taxon>
        <taxon>Psychrobacillus</taxon>
    </lineage>
</organism>
<dbReference type="NCBIfam" id="TIGR00007">
    <property type="entry name" value="1-(5-phosphoribosyl)-5-[(5-phosphoribosylamino)methylideneamino]imidazole-4-carboxamide isomerase"/>
    <property type="match status" value="1"/>
</dbReference>
<evidence type="ECO:0000256" key="7">
    <source>
        <dbReference type="ARBA" id="ARBA00022490"/>
    </source>
</evidence>